<evidence type="ECO:0000313" key="1">
    <source>
        <dbReference type="EMBL" id="KJU85191.1"/>
    </source>
</evidence>
<accession>A0A0F3GTJ4</accession>
<comment type="caution">
    <text evidence="1">The sequence shown here is derived from an EMBL/GenBank/DDBJ whole genome shotgun (WGS) entry which is preliminary data.</text>
</comment>
<dbReference type="Proteomes" id="UP000033423">
    <property type="component" value="Unassembled WGS sequence"/>
</dbReference>
<evidence type="ECO:0000313" key="2">
    <source>
        <dbReference type="Proteomes" id="UP000033423"/>
    </source>
</evidence>
<sequence>LRQTGHSLRGSGRSYGFDFISEVGKNVEQFAGDKNVEGISLWTEKLRKYLGSLNIKYVNKE</sequence>
<feature type="non-terminal residue" evidence="1">
    <location>
        <position position="1"/>
    </location>
</feature>
<dbReference type="GO" id="GO:0000160">
    <property type="term" value="P:phosphorelay signal transduction system"/>
    <property type="evidence" value="ECO:0007669"/>
    <property type="project" value="InterPro"/>
</dbReference>
<organism evidence="1 2">
    <name type="scientific">Candidatus Magnetobacterium bavaricum</name>
    <dbReference type="NCBI Taxonomy" id="29290"/>
    <lineage>
        <taxon>Bacteria</taxon>
        <taxon>Pseudomonadati</taxon>
        <taxon>Nitrospirota</taxon>
        <taxon>Thermodesulfovibrionia</taxon>
        <taxon>Thermodesulfovibrionales</taxon>
        <taxon>Candidatus Magnetobacteriaceae</taxon>
        <taxon>Candidatus Magnetobacterium</taxon>
    </lineage>
</organism>
<dbReference type="InterPro" id="IPR036641">
    <property type="entry name" value="HPT_dom_sf"/>
</dbReference>
<name>A0A0F3GTJ4_9BACT</name>
<keyword evidence="2" id="KW-1185">Reference proteome</keyword>
<proteinExistence type="predicted"/>
<reference evidence="1 2" key="1">
    <citation type="submission" date="2015-02" db="EMBL/GenBank/DDBJ databases">
        <title>Single-cell genomics of uncultivated deep-branching MTB reveals a conserved set of magnetosome genes.</title>
        <authorList>
            <person name="Kolinko S."/>
            <person name="Richter M."/>
            <person name="Glockner F.O."/>
            <person name="Brachmann A."/>
            <person name="Schuler D."/>
        </authorList>
    </citation>
    <scope>NUCLEOTIDE SEQUENCE [LARGE SCALE GENOMIC DNA]</scope>
    <source>
        <strain evidence="1">TM-1</strain>
    </source>
</reference>
<gene>
    <name evidence="1" type="ORF">MBAV_002615</name>
</gene>
<dbReference type="SUPFAM" id="SSF47226">
    <property type="entry name" value="Histidine-containing phosphotransfer domain, HPT domain"/>
    <property type="match status" value="1"/>
</dbReference>
<dbReference type="Gene3D" id="1.20.120.160">
    <property type="entry name" value="HPT domain"/>
    <property type="match status" value="1"/>
</dbReference>
<protein>
    <submittedName>
        <fullName evidence="1">Hpt domain protein</fullName>
    </submittedName>
</protein>
<dbReference type="EMBL" id="LACI01001125">
    <property type="protein sequence ID" value="KJU85191.1"/>
    <property type="molecule type" value="Genomic_DNA"/>
</dbReference>
<dbReference type="AlphaFoldDB" id="A0A0F3GTJ4"/>